<proteinExistence type="predicted"/>
<dbReference type="SMART" id="SM01349">
    <property type="entry name" value="TOG"/>
    <property type="match status" value="1"/>
</dbReference>
<protein>
    <submittedName>
        <fullName evidence="6">TOG domain-containing protein</fullName>
    </submittedName>
</protein>
<dbReference type="GO" id="GO:0040001">
    <property type="term" value="P:establishment of mitotic spindle localization"/>
    <property type="evidence" value="ECO:0007669"/>
    <property type="project" value="TreeGrafter"/>
</dbReference>
<feature type="region of interest" description="Disordered" evidence="2">
    <location>
        <begin position="107"/>
        <end position="131"/>
    </location>
</feature>
<feature type="domain" description="TOG" evidence="3">
    <location>
        <begin position="250"/>
        <end position="479"/>
    </location>
</feature>
<dbReference type="GO" id="GO:0000776">
    <property type="term" value="C:kinetochore"/>
    <property type="evidence" value="ECO:0007669"/>
    <property type="project" value="TreeGrafter"/>
</dbReference>
<reference evidence="6" key="1">
    <citation type="submission" date="2016-04" db="UniProtKB">
        <authorList>
            <consortium name="WormBaseParasite"/>
        </authorList>
    </citation>
    <scope>IDENTIFICATION</scope>
</reference>
<evidence type="ECO:0000313" key="4">
    <source>
        <dbReference type="EMBL" id="VDL61373.1"/>
    </source>
</evidence>
<evidence type="ECO:0000256" key="2">
    <source>
        <dbReference type="SAM" id="MobiDB-lite"/>
    </source>
</evidence>
<evidence type="ECO:0000313" key="5">
    <source>
        <dbReference type="Proteomes" id="UP000274504"/>
    </source>
</evidence>
<dbReference type="WBParaSite" id="HDID_0000905701-mRNA-1">
    <property type="protein sequence ID" value="HDID_0000905701-mRNA-1"/>
    <property type="gene ID" value="HDID_0000905701"/>
</dbReference>
<dbReference type="InterPro" id="IPR034085">
    <property type="entry name" value="TOG"/>
</dbReference>
<dbReference type="InterPro" id="IPR011989">
    <property type="entry name" value="ARM-like"/>
</dbReference>
<dbReference type="SUPFAM" id="SSF48371">
    <property type="entry name" value="ARM repeat"/>
    <property type="match status" value="1"/>
</dbReference>
<dbReference type="GO" id="GO:0090307">
    <property type="term" value="P:mitotic spindle assembly"/>
    <property type="evidence" value="ECO:0007669"/>
    <property type="project" value="TreeGrafter"/>
</dbReference>
<accession>A0A158QFL8</accession>
<gene>
    <name evidence="4" type="ORF">HDID_LOCUS9055</name>
</gene>
<evidence type="ECO:0000313" key="6">
    <source>
        <dbReference type="WBParaSite" id="HDID_0000905701-mRNA-1"/>
    </source>
</evidence>
<feature type="region of interest" description="Disordered" evidence="2">
    <location>
        <begin position="706"/>
        <end position="730"/>
    </location>
</feature>
<dbReference type="GO" id="GO:0005876">
    <property type="term" value="C:spindle microtubule"/>
    <property type="evidence" value="ECO:0007669"/>
    <property type="project" value="TreeGrafter"/>
</dbReference>
<dbReference type="Gene3D" id="1.25.10.10">
    <property type="entry name" value="Leucine-rich Repeat Variant"/>
    <property type="match status" value="2"/>
</dbReference>
<dbReference type="Pfam" id="PF24573">
    <property type="entry name" value="HEAT_DAAF5"/>
    <property type="match status" value="1"/>
</dbReference>
<dbReference type="PANTHER" id="PTHR21567">
    <property type="entry name" value="CLASP"/>
    <property type="match status" value="1"/>
</dbReference>
<reference evidence="4 5" key="2">
    <citation type="submission" date="2018-11" db="EMBL/GenBank/DDBJ databases">
        <authorList>
            <consortium name="Pathogen Informatics"/>
        </authorList>
    </citation>
    <scope>NUCLEOTIDE SEQUENCE [LARGE SCALE GENOMIC DNA]</scope>
</reference>
<dbReference type="GO" id="GO:0045180">
    <property type="term" value="C:basal cortex"/>
    <property type="evidence" value="ECO:0007669"/>
    <property type="project" value="TreeGrafter"/>
</dbReference>
<feature type="region of interest" description="Disordered" evidence="2">
    <location>
        <begin position="219"/>
        <end position="241"/>
    </location>
</feature>
<feature type="coiled-coil region" evidence="1">
    <location>
        <begin position="521"/>
        <end position="614"/>
    </location>
</feature>
<dbReference type="GO" id="GO:0072686">
    <property type="term" value="C:mitotic spindle"/>
    <property type="evidence" value="ECO:0007669"/>
    <property type="project" value="TreeGrafter"/>
</dbReference>
<evidence type="ECO:0000259" key="3">
    <source>
        <dbReference type="SMART" id="SM01349"/>
    </source>
</evidence>
<dbReference type="PANTHER" id="PTHR21567:SF9">
    <property type="entry name" value="CLIP-ASSOCIATING PROTEIN"/>
    <property type="match status" value="1"/>
</dbReference>
<dbReference type="InterPro" id="IPR016024">
    <property type="entry name" value="ARM-type_fold"/>
</dbReference>
<dbReference type="STRING" id="6216.A0A158QFL8"/>
<dbReference type="GO" id="GO:0005881">
    <property type="term" value="C:cytoplasmic microtubule"/>
    <property type="evidence" value="ECO:0007669"/>
    <property type="project" value="TreeGrafter"/>
</dbReference>
<keyword evidence="1" id="KW-0175">Coiled coil</keyword>
<dbReference type="InterPro" id="IPR056497">
    <property type="entry name" value="HEAT_DAAF5"/>
</dbReference>
<dbReference type="GO" id="GO:0005815">
    <property type="term" value="C:microtubule organizing center"/>
    <property type="evidence" value="ECO:0007669"/>
    <property type="project" value="TreeGrafter"/>
</dbReference>
<dbReference type="OrthoDB" id="46159at2759"/>
<sequence length="730" mass="80501">MSPTLKVKGRVLDYLKDLLVMMPADAISNPTPEMVKSVTRIIAWSTEPKSADVRRLASRVVIKLSHLNPVAFNSMVQMMPKASQDQAAKLLKTYAKTSTVGNSGVSYVATSPDGTRTASRSPKPTTGNGTKCFSPITATYVPSVAQETPVNQFSPPGELKNPLVSIPDGRVDGLPAEYGGQMQAPPPPPYSANLPMGGQNGDNSHHYFPMAAGAGNLNSVPQYGQQYSYPPGRSPEQQQPPSLLSGITHDQMPPEDAITEILQELSNYNGRYEQRKACMLKLIKLLRDGTILTWEEHSKPTLLTLLESLSDISSETRALALRVLQELVRTQGKLISDYACLTVMKILEACNDTDKGVNRSAEECAQTVARYLSQELLLRLLTTVINDSQTPLNLPAVKMQTQVIKVSSPDLLQEVLPDLIPGLIAACNHENSQMRKASIFCLVQIAINFGDAVWDYLGDLNASKVMRIDCSAIPTRNSSSVLIWIQQQLAHWKDNQYSSLMAGHPPCNSKTICLQRSDKRVNDLGLQVRMLKAENAQLKKEISLLKEMHTASAEREKNRTETHREKYERLLEEHKKIVKLNSEMEDKLLTLASVESIQKERAEFVKTIGELKKKCSDSEATINSLIASCESYKRDCLIATELLHADPSHFLPVNPDTSTFPSKREDRLSTSSEDHLLSNTSHFFVPSTFPPIGMYSIDPLFHPHSSVGSSNDDSATVSDVNESKPSTPPP</sequence>
<organism evidence="6">
    <name type="scientific">Hymenolepis diminuta</name>
    <name type="common">Rat tapeworm</name>
    <dbReference type="NCBI Taxonomy" id="6216"/>
    <lineage>
        <taxon>Eukaryota</taxon>
        <taxon>Metazoa</taxon>
        <taxon>Spiralia</taxon>
        <taxon>Lophotrochozoa</taxon>
        <taxon>Platyhelminthes</taxon>
        <taxon>Cestoda</taxon>
        <taxon>Eucestoda</taxon>
        <taxon>Cyclophyllidea</taxon>
        <taxon>Hymenolepididae</taxon>
        <taxon>Hymenolepis</taxon>
    </lineage>
</organism>
<dbReference type="Proteomes" id="UP000274504">
    <property type="component" value="Unassembled WGS sequence"/>
</dbReference>
<feature type="compositionally biased region" description="Polar residues" evidence="2">
    <location>
        <begin position="219"/>
        <end position="228"/>
    </location>
</feature>
<dbReference type="AlphaFoldDB" id="A0A158QFL8"/>
<dbReference type="EMBL" id="UYSG01011200">
    <property type="protein sequence ID" value="VDL61373.1"/>
    <property type="molecule type" value="Genomic_DNA"/>
</dbReference>
<dbReference type="GO" id="GO:0008017">
    <property type="term" value="F:microtubule binding"/>
    <property type="evidence" value="ECO:0007669"/>
    <property type="project" value="TreeGrafter"/>
</dbReference>
<evidence type="ECO:0000256" key="1">
    <source>
        <dbReference type="SAM" id="Coils"/>
    </source>
</evidence>
<name>A0A158QFL8_HYMDI</name>